<feature type="domain" description="ABC transmembrane type-1" evidence="9">
    <location>
        <begin position="350"/>
        <end position="539"/>
    </location>
</feature>
<dbReference type="InterPro" id="IPR035906">
    <property type="entry name" value="MetI-like_sf"/>
</dbReference>
<evidence type="ECO:0000313" key="10">
    <source>
        <dbReference type="EMBL" id="SEI98222.1"/>
    </source>
</evidence>
<keyword evidence="3" id="KW-1003">Cell membrane</keyword>
<feature type="transmembrane region" description="Helical" evidence="8">
    <location>
        <begin position="471"/>
        <end position="498"/>
    </location>
</feature>
<dbReference type="Gene3D" id="1.10.3720.10">
    <property type="entry name" value="MetI-like"/>
    <property type="match status" value="2"/>
</dbReference>
<dbReference type="GO" id="GO:0005886">
    <property type="term" value="C:plasma membrane"/>
    <property type="evidence" value="ECO:0007669"/>
    <property type="project" value="UniProtKB-SubCell"/>
</dbReference>
<feature type="transmembrane region" description="Helical" evidence="8">
    <location>
        <begin position="96"/>
        <end position="117"/>
    </location>
</feature>
<feature type="transmembrane region" description="Helical" evidence="8">
    <location>
        <begin position="385"/>
        <end position="409"/>
    </location>
</feature>
<dbReference type="PROSITE" id="PS50928">
    <property type="entry name" value="ABC_TM1"/>
    <property type="match status" value="2"/>
</dbReference>
<evidence type="ECO:0000313" key="11">
    <source>
        <dbReference type="Proteomes" id="UP000199662"/>
    </source>
</evidence>
<dbReference type="CDD" id="cd06261">
    <property type="entry name" value="TM_PBP2"/>
    <property type="match status" value="2"/>
</dbReference>
<keyword evidence="7 8" id="KW-0472">Membrane</keyword>
<feature type="transmembrane region" description="Helical" evidence="8">
    <location>
        <begin position="415"/>
        <end position="432"/>
    </location>
</feature>
<name>A0A1H6VD58_9FIRM</name>
<protein>
    <submittedName>
        <fullName evidence="10">Iron(III) transport system permease protein</fullName>
    </submittedName>
</protein>
<feature type="transmembrane region" description="Helical" evidence="8">
    <location>
        <begin position="57"/>
        <end position="84"/>
    </location>
</feature>
<dbReference type="SUPFAM" id="SSF161098">
    <property type="entry name" value="MetI-like"/>
    <property type="match status" value="2"/>
</dbReference>
<feature type="transmembrane region" description="Helical" evidence="8">
    <location>
        <begin position="196"/>
        <end position="222"/>
    </location>
</feature>
<proteinExistence type="inferred from homology"/>
<evidence type="ECO:0000256" key="5">
    <source>
        <dbReference type="ARBA" id="ARBA00022692"/>
    </source>
</evidence>
<feature type="domain" description="ABC transmembrane type-1" evidence="9">
    <location>
        <begin position="58"/>
        <end position="264"/>
    </location>
</feature>
<feature type="transmembrane region" description="Helical" evidence="8">
    <location>
        <begin position="137"/>
        <end position="159"/>
    </location>
</feature>
<feature type="transmembrane region" description="Helical" evidence="8">
    <location>
        <begin position="294"/>
        <end position="316"/>
    </location>
</feature>
<evidence type="ECO:0000256" key="7">
    <source>
        <dbReference type="ARBA" id="ARBA00023136"/>
    </source>
</evidence>
<dbReference type="EMBL" id="FNZK01000002">
    <property type="protein sequence ID" value="SEI98222.1"/>
    <property type="molecule type" value="Genomic_DNA"/>
</dbReference>
<dbReference type="InterPro" id="IPR000515">
    <property type="entry name" value="MetI-like"/>
</dbReference>
<sequence length="548" mass="60318">MRKIVKDHLTKSFLYFTIFFVFLMPLLKLFFMSFSGMDGIGIENYVLLLQDNRTPEAIYNTMFIAVFSTVLSLLLGGLFAFFIAYTNIRKKRLIELMVLAPFIIPSYIIALSWSGLLDTGGVLQMSFTNLHIPVPNMYSIGGIVFVMGLCHMPIVYLSVLSTLRKISKDLEWAARTSGYTTSQTLMKINFPLAMPAFMSGGILAFLAAIDNFAIPAFLGISANIPVLSTSIYEKVISFGPSSFNMAAALSVILSIIAIGGITLQNLLIRGSSNQDSMQEDFSARIFLSEPRRRNLQWGCIVFLGSIDMVPLLHMLLTAFQKNYGMQIAIDNLSLYNFSFLANNHGVYQAIYNSAILSILTCVICIIIGTACAYAKVRYQNRAAMVLESAASLTYAIPGIVIALAMIFHWGKIPHVYGSIGILILAYSTRYLILQIKNSTTAILAIHPALEEAGKIFGANELRIWKTIVSPLLLRPILTGAFLIFISALTELSLSSMLASAGTKTVGLFIFNLQQGGDYNLSAALSVLIVLIVLLAYGIVEYLNRQKTC</sequence>
<dbReference type="Proteomes" id="UP000199662">
    <property type="component" value="Unassembled WGS sequence"/>
</dbReference>
<dbReference type="PANTHER" id="PTHR43357">
    <property type="entry name" value="INNER MEMBRANE ABC TRANSPORTER PERMEASE PROTEIN YDCV"/>
    <property type="match status" value="1"/>
</dbReference>
<comment type="subcellular location">
    <subcellularLocation>
        <location evidence="1">Cell inner membrane</location>
        <topology evidence="1">Multi-pass membrane protein</topology>
    </subcellularLocation>
    <subcellularLocation>
        <location evidence="8">Cell membrane</location>
        <topology evidence="8">Multi-pass membrane protein</topology>
    </subcellularLocation>
</comment>
<dbReference type="GO" id="GO:0055085">
    <property type="term" value="P:transmembrane transport"/>
    <property type="evidence" value="ECO:0007669"/>
    <property type="project" value="InterPro"/>
</dbReference>
<accession>A0A1H6VD58</accession>
<dbReference type="Pfam" id="PF00528">
    <property type="entry name" value="BPD_transp_1"/>
    <property type="match status" value="2"/>
</dbReference>
<evidence type="ECO:0000256" key="8">
    <source>
        <dbReference type="RuleBase" id="RU363032"/>
    </source>
</evidence>
<evidence type="ECO:0000259" key="9">
    <source>
        <dbReference type="PROSITE" id="PS50928"/>
    </source>
</evidence>
<keyword evidence="11" id="KW-1185">Reference proteome</keyword>
<organism evidence="10 11">
    <name type="scientific">Propionispira arboris</name>
    <dbReference type="NCBI Taxonomy" id="84035"/>
    <lineage>
        <taxon>Bacteria</taxon>
        <taxon>Bacillati</taxon>
        <taxon>Bacillota</taxon>
        <taxon>Negativicutes</taxon>
        <taxon>Selenomonadales</taxon>
        <taxon>Selenomonadaceae</taxon>
        <taxon>Propionispira</taxon>
    </lineage>
</organism>
<comment type="similarity">
    <text evidence="8">Belongs to the binding-protein-dependent transport system permease family.</text>
</comment>
<evidence type="ECO:0000256" key="2">
    <source>
        <dbReference type="ARBA" id="ARBA00022448"/>
    </source>
</evidence>
<keyword evidence="2 8" id="KW-0813">Transport</keyword>
<dbReference type="AlphaFoldDB" id="A0A1H6VD58"/>
<keyword evidence="6 8" id="KW-1133">Transmembrane helix</keyword>
<evidence type="ECO:0000256" key="1">
    <source>
        <dbReference type="ARBA" id="ARBA00004429"/>
    </source>
</evidence>
<feature type="transmembrane region" description="Helical" evidence="8">
    <location>
        <begin position="349"/>
        <end position="373"/>
    </location>
</feature>
<feature type="transmembrane region" description="Helical" evidence="8">
    <location>
        <begin position="518"/>
        <end position="539"/>
    </location>
</feature>
<keyword evidence="4" id="KW-0997">Cell inner membrane</keyword>
<reference evidence="10 11" key="1">
    <citation type="submission" date="2016-10" db="EMBL/GenBank/DDBJ databases">
        <authorList>
            <person name="de Groot N.N."/>
        </authorList>
    </citation>
    <scope>NUCLEOTIDE SEQUENCE [LARGE SCALE GENOMIC DNA]</scope>
    <source>
        <strain evidence="10 11">DSM 2179</strain>
    </source>
</reference>
<dbReference type="PANTHER" id="PTHR43357:SF3">
    <property type="entry name" value="FE(3+)-TRANSPORT SYSTEM PERMEASE PROTEIN FBPB 2"/>
    <property type="match status" value="1"/>
</dbReference>
<evidence type="ECO:0000256" key="6">
    <source>
        <dbReference type="ARBA" id="ARBA00022989"/>
    </source>
</evidence>
<feature type="transmembrane region" description="Helical" evidence="8">
    <location>
        <begin position="242"/>
        <end position="268"/>
    </location>
</feature>
<dbReference type="STRING" id="84035.SAMN05660742_102161"/>
<evidence type="ECO:0000256" key="4">
    <source>
        <dbReference type="ARBA" id="ARBA00022519"/>
    </source>
</evidence>
<keyword evidence="5 8" id="KW-0812">Transmembrane</keyword>
<gene>
    <name evidence="10" type="ORF">SAMN05660742_102161</name>
</gene>
<evidence type="ECO:0000256" key="3">
    <source>
        <dbReference type="ARBA" id="ARBA00022475"/>
    </source>
</evidence>
<feature type="transmembrane region" description="Helical" evidence="8">
    <location>
        <begin position="12"/>
        <end position="37"/>
    </location>
</feature>